<dbReference type="SUPFAM" id="SSF56935">
    <property type="entry name" value="Porins"/>
    <property type="match status" value="1"/>
</dbReference>
<dbReference type="Pfam" id="PF13372">
    <property type="entry name" value="Alginate_exp"/>
    <property type="match status" value="1"/>
</dbReference>
<dbReference type="InterPro" id="IPR053728">
    <property type="entry name" value="Alginate_Permeability_Chnl"/>
</dbReference>
<dbReference type="RefSeq" id="WP_380737088.1">
    <property type="nucleotide sequence ID" value="NZ_JBHTJP010000032.1"/>
</dbReference>
<evidence type="ECO:0000256" key="1">
    <source>
        <dbReference type="SAM" id="SignalP"/>
    </source>
</evidence>
<evidence type="ECO:0000313" key="4">
    <source>
        <dbReference type="Proteomes" id="UP001597100"/>
    </source>
</evidence>
<dbReference type="Proteomes" id="UP001597100">
    <property type="component" value="Unassembled WGS sequence"/>
</dbReference>
<sequence>MLRTVQLLGFLLFTFPLFAQTFETDLQIRPRFEYRNGYKTLLSEQQDGAEFISQRSRINFNFAHEALELKLSLQNVRVWGDVPTMRTADNNGIALFEAYGQYNLSPDFRFKLGRQVLSYDNQRILGEVGWAQQAQSHDAALFTWLPKEKHRLDVGIAVNAPAETLFEVPYTVNSYKNMQFAWYHLDRQNVAFSFLVMNTGYEFTNGVDEQEIDYLQTYGAFHKFSKGSFSGDIAVYGQTGERNDKTVSAWYGGLNLNYKLSGEWKIGAGTEYFSGTDLGSAGNINSFTPLFGTNHAFNGLMDYFFVGNHQNSVGLLDIFGKLTYSKDKFNFMATPHLFSATAELGGEDKYLGTEVDLAAGYKFSKDVAVNIGYSQMFGTDSLEILKGGDSGRTQNWAYVMVNFNPTIFTSAKAD</sequence>
<evidence type="ECO:0000259" key="2">
    <source>
        <dbReference type="Pfam" id="PF13372"/>
    </source>
</evidence>
<feature type="domain" description="Alginate export" evidence="2">
    <location>
        <begin position="26"/>
        <end position="377"/>
    </location>
</feature>
<accession>A0ABW3IF21</accession>
<name>A0ABW3IF21_9FLAO</name>
<dbReference type="InterPro" id="IPR025388">
    <property type="entry name" value="Alginate_export_dom"/>
</dbReference>
<keyword evidence="4" id="KW-1185">Reference proteome</keyword>
<comment type="caution">
    <text evidence="3">The sequence shown here is derived from an EMBL/GenBank/DDBJ whole genome shotgun (WGS) entry which is preliminary data.</text>
</comment>
<feature type="chain" id="PRO_5045300046" evidence="1">
    <location>
        <begin position="20"/>
        <end position="414"/>
    </location>
</feature>
<feature type="signal peptide" evidence="1">
    <location>
        <begin position="1"/>
        <end position="19"/>
    </location>
</feature>
<proteinExistence type="predicted"/>
<reference evidence="4" key="1">
    <citation type="journal article" date="2019" name="Int. J. Syst. Evol. Microbiol.">
        <title>The Global Catalogue of Microorganisms (GCM) 10K type strain sequencing project: providing services to taxonomists for standard genome sequencing and annotation.</title>
        <authorList>
            <consortium name="The Broad Institute Genomics Platform"/>
            <consortium name="The Broad Institute Genome Sequencing Center for Infectious Disease"/>
            <person name="Wu L."/>
            <person name="Ma J."/>
        </authorList>
    </citation>
    <scope>NUCLEOTIDE SEQUENCE [LARGE SCALE GENOMIC DNA]</scope>
    <source>
        <strain evidence="4">CCUG 60898</strain>
    </source>
</reference>
<organism evidence="3 4">
    <name type="scientific">Salinimicrobium gaetbulicola</name>
    <dbReference type="NCBI Taxonomy" id="999702"/>
    <lineage>
        <taxon>Bacteria</taxon>
        <taxon>Pseudomonadati</taxon>
        <taxon>Bacteroidota</taxon>
        <taxon>Flavobacteriia</taxon>
        <taxon>Flavobacteriales</taxon>
        <taxon>Flavobacteriaceae</taxon>
        <taxon>Salinimicrobium</taxon>
    </lineage>
</organism>
<dbReference type="Gene3D" id="2.40.160.100">
    <property type="match status" value="1"/>
</dbReference>
<protein>
    <submittedName>
        <fullName evidence="3">Alginate export family protein</fullName>
    </submittedName>
</protein>
<keyword evidence="1" id="KW-0732">Signal</keyword>
<gene>
    <name evidence="3" type="ORF">ACFQ1G_04550</name>
</gene>
<dbReference type="EMBL" id="JBHTJP010000032">
    <property type="protein sequence ID" value="MFD0976055.1"/>
    <property type="molecule type" value="Genomic_DNA"/>
</dbReference>
<evidence type="ECO:0000313" key="3">
    <source>
        <dbReference type="EMBL" id="MFD0976055.1"/>
    </source>
</evidence>